<dbReference type="Proteomes" id="UP000184550">
    <property type="component" value="Unassembled WGS sequence"/>
</dbReference>
<evidence type="ECO:0000313" key="1">
    <source>
        <dbReference type="EMBL" id="VXD18763.1"/>
    </source>
</evidence>
<reference evidence="1" key="1">
    <citation type="submission" date="2019-10" db="EMBL/GenBank/DDBJ databases">
        <authorList>
            <consortium name="Genoscope - CEA"/>
            <person name="William W."/>
        </authorList>
    </citation>
    <scope>NUCLEOTIDE SEQUENCE [LARGE SCALE GENOMIC DNA]</scope>
    <source>
        <strain evidence="1">BBR_PRJEB10992</strain>
    </source>
</reference>
<proteinExistence type="predicted"/>
<evidence type="ECO:0000313" key="2">
    <source>
        <dbReference type="Proteomes" id="UP000184550"/>
    </source>
</evidence>
<name>A0A7Z9BQX4_9CYAN</name>
<keyword evidence="2" id="KW-1185">Reference proteome</keyword>
<comment type="caution">
    <text evidence="1">The sequence shown here is derived from an EMBL/GenBank/DDBJ whole genome shotgun (WGS) entry which is preliminary data.</text>
</comment>
<protein>
    <recommendedName>
        <fullName evidence="3">Transposase</fullName>
    </recommendedName>
</protein>
<dbReference type="EMBL" id="CZCU02000137">
    <property type="protein sequence ID" value="VXD18763.1"/>
    <property type="molecule type" value="Genomic_DNA"/>
</dbReference>
<dbReference type="AlphaFoldDB" id="A0A7Z9BQX4"/>
<organism evidence="1 2">
    <name type="scientific">Planktothrix serta PCC 8927</name>
    <dbReference type="NCBI Taxonomy" id="671068"/>
    <lineage>
        <taxon>Bacteria</taxon>
        <taxon>Bacillati</taxon>
        <taxon>Cyanobacteriota</taxon>
        <taxon>Cyanophyceae</taxon>
        <taxon>Oscillatoriophycideae</taxon>
        <taxon>Oscillatoriales</taxon>
        <taxon>Microcoleaceae</taxon>
        <taxon>Planktothrix</taxon>
    </lineage>
</organism>
<evidence type="ECO:0008006" key="3">
    <source>
        <dbReference type="Google" id="ProtNLM"/>
    </source>
</evidence>
<sequence length="61" mass="7286">MLSSAGVDVSKFLDRGYLDQSRFFKTVIRTAELIINIKLDGRFRNTKTRRHEEVRIWTDWV</sequence>
<accession>A0A7Z9BQX4</accession>
<gene>
    <name evidence="1" type="ORF">PL8927_610013</name>
</gene>